<feature type="region of interest" description="Disordered" evidence="1">
    <location>
        <begin position="1"/>
        <end position="63"/>
    </location>
</feature>
<dbReference type="EMBL" id="BAAAUH010000062">
    <property type="protein sequence ID" value="GAA3199282.1"/>
    <property type="molecule type" value="Genomic_DNA"/>
</dbReference>
<proteinExistence type="predicted"/>
<accession>A0ABP6Q0S2</accession>
<gene>
    <name evidence="2" type="ORF">GCM10010451_57290</name>
</gene>
<protein>
    <submittedName>
        <fullName evidence="2">Uncharacterized protein</fullName>
    </submittedName>
</protein>
<feature type="compositionally biased region" description="Low complexity" evidence="1">
    <location>
        <begin position="30"/>
        <end position="44"/>
    </location>
</feature>
<evidence type="ECO:0000313" key="3">
    <source>
        <dbReference type="Proteomes" id="UP001501866"/>
    </source>
</evidence>
<organism evidence="2 3">
    <name type="scientific">Streptomyces virens</name>
    <dbReference type="NCBI Taxonomy" id="285572"/>
    <lineage>
        <taxon>Bacteria</taxon>
        <taxon>Bacillati</taxon>
        <taxon>Actinomycetota</taxon>
        <taxon>Actinomycetes</taxon>
        <taxon>Kitasatosporales</taxon>
        <taxon>Streptomycetaceae</taxon>
        <taxon>Streptomyces</taxon>
    </lineage>
</organism>
<dbReference type="Proteomes" id="UP001501866">
    <property type="component" value="Unassembled WGS sequence"/>
</dbReference>
<name>A0ABP6Q0S2_9ACTN</name>
<comment type="caution">
    <text evidence="2">The sequence shown here is derived from an EMBL/GenBank/DDBJ whole genome shotgun (WGS) entry which is preliminary data.</text>
</comment>
<evidence type="ECO:0000313" key="2">
    <source>
        <dbReference type="EMBL" id="GAA3199282.1"/>
    </source>
</evidence>
<evidence type="ECO:0000256" key="1">
    <source>
        <dbReference type="SAM" id="MobiDB-lite"/>
    </source>
</evidence>
<sequence length="63" mass="6550">MLNGAQELPDTGKESSHGTSVDGVERHGWATVTVPAARPAPATRSRPGGVPVRESAVRMTEPS</sequence>
<reference evidence="3" key="1">
    <citation type="journal article" date="2019" name="Int. J. Syst. Evol. Microbiol.">
        <title>The Global Catalogue of Microorganisms (GCM) 10K type strain sequencing project: providing services to taxonomists for standard genome sequencing and annotation.</title>
        <authorList>
            <consortium name="The Broad Institute Genomics Platform"/>
            <consortium name="The Broad Institute Genome Sequencing Center for Infectious Disease"/>
            <person name="Wu L."/>
            <person name="Ma J."/>
        </authorList>
    </citation>
    <scope>NUCLEOTIDE SEQUENCE [LARGE SCALE GENOMIC DNA]</scope>
    <source>
        <strain evidence="3">JCM 9095</strain>
    </source>
</reference>
<keyword evidence="3" id="KW-1185">Reference proteome</keyword>